<dbReference type="GO" id="GO:0005829">
    <property type="term" value="C:cytosol"/>
    <property type="evidence" value="ECO:0007669"/>
    <property type="project" value="TreeGrafter"/>
</dbReference>
<evidence type="ECO:0000313" key="6">
    <source>
        <dbReference type="Proteomes" id="UP000051862"/>
    </source>
</evidence>
<dbReference type="EMBL" id="LIXN01000008">
    <property type="protein sequence ID" value="KQH82418.1"/>
    <property type="molecule type" value="Genomic_DNA"/>
</dbReference>
<dbReference type="OrthoDB" id="10763at2157"/>
<organism evidence="4 6">
    <name type="scientific">Thermococcus thioreducens</name>
    <dbReference type="NCBI Taxonomy" id="277988"/>
    <lineage>
        <taxon>Archaea</taxon>
        <taxon>Methanobacteriati</taxon>
        <taxon>Methanobacteriota</taxon>
        <taxon>Thermococci</taxon>
        <taxon>Thermococcales</taxon>
        <taxon>Thermococcaceae</taxon>
        <taxon>Thermococcus</taxon>
    </lineage>
</organism>
<keyword evidence="8" id="KW-1185">Reference proteome</keyword>
<reference evidence="5" key="3">
    <citation type="submission" date="2016-10" db="EMBL/GenBank/DDBJ databases">
        <authorList>
            <person name="de Groot N.N."/>
        </authorList>
    </citation>
    <scope>NUCLEOTIDE SEQUENCE [LARGE SCALE GENOMIC DNA]</scope>
    <source>
        <strain evidence="5">OGL-20</strain>
    </source>
</reference>
<dbReference type="SUPFAM" id="SSF89957">
    <property type="entry name" value="MTH1187/YkoF-like"/>
    <property type="match status" value="1"/>
</dbReference>
<dbReference type="PANTHER" id="PTHR33777">
    <property type="entry name" value="UPF0045 PROTEIN ECM15"/>
    <property type="match status" value="1"/>
</dbReference>
<evidence type="ECO:0000313" key="3">
    <source>
        <dbReference type="EMBL" id="ASJ12585.1"/>
    </source>
</evidence>
<dbReference type="Proteomes" id="UP000182125">
    <property type="component" value="Unassembled WGS sequence"/>
</dbReference>
<evidence type="ECO:0000313" key="4">
    <source>
        <dbReference type="EMBL" id="KQH82418.1"/>
    </source>
</evidence>
<dbReference type="NCBIfam" id="TIGR00106">
    <property type="entry name" value="MTH1187 family thiamine-binding protein"/>
    <property type="match status" value="1"/>
</dbReference>
<dbReference type="Pfam" id="PF01910">
    <property type="entry name" value="Thiamine_BP"/>
    <property type="match status" value="1"/>
</dbReference>
<evidence type="ECO:0000313" key="7">
    <source>
        <dbReference type="Proteomes" id="UP000182125"/>
    </source>
</evidence>
<dbReference type="EMBL" id="FOIW01000001">
    <property type="protein sequence ID" value="SEV88295.1"/>
    <property type="molecule type" value="Genomic_DNA"/>
</dbReference>
<dbReference type="InterPro" id="IPR029756">
    <property type="entry name" value="MTH1187/YkoF-like"/>
</dbReference>
<protein>
    <submittedName>
        <fullName evidence="5">Uncharacterized protein, MTH1187 family</fullName>
    </submittedName>
</protein>
<evidence type="ECO:0000256" key="1">
    <source>
        <dbReference type="ARBA" id="ARBA00010272"/>
    </source>
</evidence>
<dbReference type="Proteomes" id="UP000250136">
    <property type="component" value="Chromosome"/>
</dbReference>
<dbReference type="AlphaFoldDB" id="A0A0Q2M3B3"/>
<accession>A0A0Q2M3B3</accession>
<sequence>MAVAEICLFPLGTGSPSVGGYLEPVMDVIRKSGLKHRVCPMGTVVEGSVEEILELVKACHEAILKAGAERVIISLRIDDRTDKPLTIEGKMRV</sequence>
<evidence type="ECO:0000313" key="5">
    <source>
        <dbReference type="EMBL" id="SEV88295.1"/>
    </source>
</evidence>
<dbReference type="STRING" id="277988.SAMN05216170_0620"/>
<evidence type="ECO:0000313" key="8">
    <source>
        <dbReference type="Proteomes" id="UP000250136"/>
    </source>
</evidence>
<dbReference type="InterPro" id="IPR002767">
    <property type="entry name" value="Thiamine_BP"/>
</dbReference>
<dbReference type="RefSeq" id="WP_055429313.1">
    <property type="nucleotide sequence ID" value="NZ_CP015105.1"/>
</dbReference>
<dbReference type="GeneID" id="33334088"/>
<evidence type="ECO:0000259" key="2">
    <source>
        <dbReference type="Pfam" id="PF01910"/>
    </source>
</evidence>
<dbReference type="PATRIC" id="fig|277988.4.peg.1172"/>
<reference evidence="4 6" key="1">
    <citation type="submission" date="2015-08" db="EMBL/GenBank/DDBJ databases">
        <title>Thermococcus thioreducens DSM 14981 genome sequencing.</title>
        <authorList>
            <person name="Hong S.-J."/>
            <person name="Kim M.-C."/>
            <person name="Shin J.-H."/>
        </authorList>
    </citation>
    <scope>NUCLEOTIDE SEQUENCE [LARGE SCALE GENOMIC DNA]</scope>
    <source>
        <strain evidence="4 6">DSM 14981</strain>
    </source>
</reference>
<dbReference type="KEGG" id="ttd:A3L14_06655"/>
<dbReference type="Proteomes" id="UP000051862">
    <property type="component" value="Unassembled WGS sequence"/>
</dbReference>
<reference evidence="3 8" key="2">
    <citation type="submission" date="2016-04" db="EMBL/GenBank/DDBJ databases">
        <title>Complete genome sequence of Thermococcus thioreducens type strain OGL-20P.</title>
        <authorList>
            <person name="Oger P.M."/>
        </authorList>
    </citation>
    <scope>NUCLEOTIDE SEQUENCE [LARGE SCALE GENOMIC DNA]</scope>
    <source>
        <strain evidence="3 8">OGL-20P</strain>
    </source>
</reference>
<proteinExistence type="inferred from homology"/>
<comment type="similarity">
    <text evidence="1">Belongs to the UPF0045 family.</text>
</comment>
<reference evidence="7" key="4">
    <citation type="submission" date="2016-10" db="EMBL/GenBank/DDBJ databases">
        <authorList>
            <person name="Varghese N."/>
            <person name="Submissions S."/>
        </authorList>
    </citation>
    <scope>NUCLEOTIDE SEQUENCE [LARGE SCALE GENOMIC DNA]</scope>
    <source>
        <strain evidence="7">OGL-20</strain>
    </source>
</reference>
<name>A0A0Q2M3B3_9EURY</name>
<gene>
    <name evidence="3" type="ORF">A3L14_06655</name>
    <name evidence="4" type="ORF">AMR53_05585</name>
    <name evidence="5" type="ORF">SAMN05216170_0620</name>
</gene>
<dbReference type="PANTHER" id="PTHR33777:SF1">
    <property type="entry name" value="UPF0045 PROTEIN ECM15"/>
    <property type="match status" value="1"/>
</dbReference>
<dbReference type="Gene3D" id="3.30.70.930">
    <property type="match status" value="1"/>
</dbReference>
<dbReference type="EMBL" id="CP015105">
    <property type="protein sequence ID" value="ASJ12585.1"/>
    <property type="molecule type" value="Genomic_DNA"/>
</dbReference>
<dbReference type="InterPro" id="IPR051614">
    <property type="entry name" value="UPF0045_domain"/>
</dbReference>
<feature type="domain" description="Thiamine-binding protein" evidence="2">
    <location>
        <begin position="4"/>
        <end position="92"/>
    </location>
</feature>